<feature type="compositionally biased region" description="Pro residues" evidence="1">
    <location>
        <begin position="44"/>
        <end position="54"/>
    </location>
</feature>
<sequence>MPPQLQTTSHSPPIPSPLSHPVSPFSPLSPLLPTLRSLFSQPHAPAPVSSPPPTSNSIPTPDSPLPWLWTCHSCHNSYPLGATRRCLDDGHTFCAGVSSVRRRGRNGVRKEKRRSRACGSEFDYTGWKAWSRWRKARDKSGEGGTTGLNREMEVDIPRLSQPDKGEQRTSGQSLPVDKQTGGKKKDCWETCTYPSHCRWGKAVGIHTPSPSKATFSFSSFPDTPDAHMADLPALEDGFESPPSPERGEECIDPRLLGAKAELILRPSSFERDREGCAEDDGSMALDALPTVHDHEVEQGASASLSELALALPVSSLCPGWEKDGGTTGKGREKRSRYLRRCARVTGMRVRTALF</sequence>
<dbReference type="STRING" id="105696.A0A1Y2LL06"/>
<dbReference type="EMBL" id="KZ107858">
    <property type="protein sequence ID" value="OSS44279.1"/>
    <property type="molecule type" value="Genomic_DNA"/>
</dbReference>
<name>A0A1Y2LL06_EPING</name>
<feature type="region of interest" description="Disordered" evidence="1">
    <location>
        <begin position="40"/>
        <end position="59"/>
    </location>
</feature>
<evidence type="ECO:0000313" key="3">
    <source>
        <dbReference type="Proteomes" id="UP000193240"/>
    </source>
</evidence>
<dbReference type="AlphaFoldDB" id="A0A1Y2LL06"/>
<protein>
    <submittedName>
        <fullName evidence="2">Uncharacterized protein</fullName>
    </submittedName>
</protein>
<feature type="compositionally biased region" description="Basic and acidic residues" evidence="1">
    <location>
        <begin position="150"/>
        <end position="167"/>
    </location>
</feature>
<evidence type="ECO:0000256" key="1">
    <source>
        <dbReference type="SAM" id="MobiDB-lite"/>
    </source>
</evidence>
<proteinExistence type="predicted"/>
<feature type="region of interest" description="Disordered" evidence="1">
    <location>
        <begin position="137"/>
        <end position="183"/>
    </location>
</feature>
<reference evidence="2 3" key="1">
    <citation type="journal article" date="2017" name="Genome Announc.">
        <title>Genome sequence of the saprophytic ascomycete Epicoccum nigrum ICMP 19927 strain isolated from New Zealand.</title>
        <authorList>
            <person name="Fokin M."/>
            <person name="Fleetwood D."/>
            <person name="Weir B.S."/>
            <person name="Villas-Boas S.G."/>
        </authorList>
    </citation>
    <scope>NUCLEOTIDE SEQUENCE [LARGE SCALE GENOMIC DNA]</scope>
    <source>
        <strain evidence="2 3">ICMP 19927</strain>
    </source>
</reference>
<dbReference type="InParanoid" id="A0A1Y2LL06"/>
<feature type="region of interest" description="Disordered" evidence="1">
    <location>
        <begin position="1"/>
        <end position="25"/>
    </location>
</feature>
<accession>A0A1Y2LL06</accession>
<dbReference type="Proteomes" id="UP000193240">
    <property type="component" value="Unassembled WGS sequence"/>
</dbReference>
<organism evidence="2 3">
    <name type="scientific">Epicoccum nigrum</name>
    <name type="common">Soil fungus</name>
    <name type="synonym">Epicoccum purpurascens</name>
    <dbReference type="NCBI Taxonomy" id="105696"/>
    <lineage>
        <taxon>Eukaryota</taxon>
        <taxon>Fungi</taxon>
        <taxon>Dikarya</taxon>
        <taxon>Ascomycota</taxon>
        <taxon>Pezizomycotina</taxon>
        <taxon>Dothideomycetes</taxon>
        <taxon>Pleosporomycetidae</taxon>
        <taxon>Pleosporales</taxon>
        <taxon>Pleosporineae</taxon>
        <taxon>Didymellaceae</taxon>
        <taxon>Epicoccum</taxon>
    </lineage>
</organism>
<keyword evidence="3" id="KW-1185">Reference proteome</keyword>
<evidence type="ECO:0000313" key="2">
    <source>
        <dbReference type="EMBL" id="OSS44279.1"/>
    </source>
</evidence>
<gene>
    <name evidence="2" type="ORF">B5807_10997</name>
</gene>